<dbReference type="NCBIfam" id="TIGR01144">
    <property type="entry name" value="ATP_synt_b"/>
    <property type="match status" value="1"/>
</dbReference>
<sequence length="180" mass="20326">MAGFMHFAVLAFASGEAGGPLDVNPGLIIWTSVTFIILLFLLKKFAWKPILNSLNERESFITNSLERAEQAQKEAEELLMQNQANLAKAEEEAQKIIKQGREYADSLKDQILEESKKDAQKMIQDASAEIEQKNREAFNNLKAEIADIAVNAAEKILRETLDSEKQKKLVEKYIQDISKN</sequence>
<keyword evidence="8" id="KW-0375">Hydrogen ion transport</keyword>
<dbReference type="HAMAP" id="MF_01398">
    <property type="entry name" value="ATP_synth_b_bprime"/>
    <property type="match status" value="1"/>
</dbReference>
<dbReference type="GO" id="GO:0012505">
    <property type="term" value="C:endomembrane system"/>
    <property type="evidence" value="ECO:0007669"/>
    <property type="project" value="UniProtKB-SubCell"/>
</dbReference>
<evidence type="ECO:0000256" key="9">
    <source>
        <dbReference type="ARBA" id="ARBA00022989"/>
    </source>
</evidence>
<accession>A0A0W8G103</accession>
<keyword evidence="9 15" id="KW-1133">Transmembrane helix</keyword>
<evidence type="ECO:0000256" key="11">
    <source>
        <dbReference type="ARBA" id="ARBA00023136"/>
    </source>
</evidence>
<evidence type="ECO:0000256" key="6">
    <source>
        <dbReference type="ARBA" id="ARBA00022547"/>
    </source>
</evidence>
<dbReference type="GO" id="GO:0015986">
    <property type="term" value="P:proton motive force-driven ATP synthesis"/>
    <property type="evidence" value="ECO:0007669"/>
    <property type="project" value="InterPro"/>
</dbReference>
<evidence type="ECO:0000256" key="14">
    <source>
        <dbReference type="SAM" id="Coils"/>
    </source>
</evidence>
<keyword evidence="16" id="KW-0378">Hydrolase</keyword>
<proteinExistence type="inferred from homology"/>
<evidence type="ECO:0000256" key="15">
    <source>
        <dbReference type="SAM" id="Phobius"/>
    </source>
</evidence>
<comment type="function">
    <text evidence="13">F(1)F(0) ATP synthase produces ATP from ADP in the presence of a proton or sodium gradient. F-type ATPases consist of two structural domains, F(1) containing the extramembraneous catalytic core and F(0) containing the membrane proton channel, linked together by a central stalk and a peripheral stalk. During catalysis, ATP synthesis in the catalytic domain of F(1) is coupled via a rotary mechanism of the central stalk subunits to proton translocation.</text>
</comment>
<dbReference type="PANTHER" id="PTHR33445">
    <property type="entry name" value="ATP SYNTHASE SUBUNIT B', CHLOROPLASTIC"/>
    <property type="match status" value="1"/>
</dbReference>
<evidence type="ECO:0000256" key="7">
    <source>
        <dbReference type="ARBA" id="ARBA00022692"/>
    </source>
</evidence>
<evidence type="ECO:0000256" key="8">
    <source>
        <dbReference type="ARBA" id="ARBA00022781"/>
    </source>
</evidence>
<keyword evidence="6" id="KW-0138">CF(0)</keyword>
<dbReference type="AlphaFoldDB" id="A0A0W8G103"/>
<dbReference type="GO" id="GO:0045259">
    <property type="term" value="C:proton-transporting ATP synthase complex"/>
    <property type="evidence" value="ECO:0007669"/>
    <property type="project" value="UniProtKB-KW"/>
</dbReference>
<evidence type="ECO:0000256" key="4">
    <source>
        <dbReference type="ARBA" id="ARBA00022448"/>
    </source>
</evidence>
<dbReference type="CDD" id="cd06503">
    <property type="entry name" value="ATP-synt_Fo_b"/>
    <property type="match status" value="1"/>
</dbReference>
<comment type="similarity">
    <text evidence="3">Belongs to the ATPase B chain family.</text>
</comment>
<evidence type="ECO:0000256" key="2">
    <source>
        <dbReference type="ARBA" id="ARBA00004308"/>
    </source>
</evidence>
<dbReference type="GO" id="GO:0046961">
    <property type="term" value="F:proton-transporting ATPase activity, rotational mechanism"/>
    <property type="evidence" value="ECO:0007669"/>
    <property type="project" value="TreeGrafter"/>
</dbReference>
<evidence type="ECO:0000256" key="13">
    <source>
        <dbReference type="ARBA" id="ARBA00025198"/>
    </source>
</evidence>
<name>A0A0W8G103_9ZZZZ</name>
<dbReference type="InterPro" id="IPR005864">
    <property type="entry name" value="ATP_synth_F0_bsu_bac"/>
</dbReference>
<keyword evidence="5" id="KW-1003">Cell membrane</keyword>
<evidence type="ECO:0000256" key="1">
    <source>
        <dbReference type="ARBA" id="ARBA00004167"/>
    </source>
</evidence>
<evidence type="ECO:0000256" key="5">
    <source>
        <dbReference type="ARBA" id="ARBA00022475"/>
    </source>
</evidence>
<keyword evidence="12" id="KW-0066">ATP synthesis</keyword>
<dbReference type="GO" id="GO:0016787">
    <property type="term" value="F:hydrolase activity"/>
    <property type="evidence" value="ECO:0007669"/>
    <property type="project" value="UniProtKB-KW"/>
</dbReference>
<keyword evidence="10" id="KW-0406">Ion transport</keyword>
<keyword evidence="14" id="KW-0175">Coiled coil</keyword>
<gene>
    <name evidence="16" type="ORF">ASZ90_003534</name>
</gene>
<dbReference type="EC" id="3.6.3.14" evidence="16"/>
<comment type="subcellular location">
    <subcellularLocation>
        <location evidence="2">Endomembrane system</location>
    </subcellularLocation>
    <subcellularLocation>
        <location evidence="1">Membrane</location>
        <topology evidence="1">Single-pass membrane protein</topology>
    </subcellularLocation>
</comment>
<dbReference type="PANTHER" id="PTHR33445:SF1">
    <property type="entry name" value="ATP SYNTHASE SUBUNIT B"/>
    <property type="match status" value="1"/>
</dbReference>
<dbReference type="InterPro" id="IPR028987">
    <property type="entry name" value="ATP_synth_B-like_membr_sf"/>
</dbReference>
<dbReference type="InterPro" id="IPR002146">
    <property type="entry name" value="ATP_synth_b/b'su_bac/chlpt"/>
</dbReference>
<comment type="caution">
    <text evidence="16">The sequence shown here is derived from an EMBL/GenBank/DDBJ whole genome shotgun (WGS) entry which is preliminary data.</text>
</comment>
<keyword evidence="4" id="KW-0813">Transport</keyword>
<dbReference type="SUPFAM" id="SSF81573">
    <property type="entry name" value="F1F0 ATP synthase subunit B, membrane domain"/>
    <property type="match status" value="1"/>
</dbReference>
<keyword evidence="7 15" id="KW-0812">Transmembrane</keyword>
<evidence type="ECO:0000256" key="12">
    <source>
        <dbReference type="ARBA" id="ARBA00023310"/>
    </source>
</evidence>
<dbReference type="Pfam" id="PF00430">
    <property type="entry name" value="ATP-synt_B"/>
    <property type="match status" value="1"/>
</dbReference>
<evidence type="ECO:0000313" key="16">
    <source>
        <dbReference type="EMBL" id="KUG26622.1"/>
    </source>
</evidence>
<dbReference type="Gene3D" id="1.20.5.620">
    <property type="entry name" value="F1F0 ATP synthase subunit B, membrane domain"/>
    <property type="match status" value="1"/>
</dbReference>
<evidence type="ECO:0000256" key="3">
    <source>
        <dbReference type="ARBA" id="ARBA00005513"/>
    </source>
</evidence>
<reference evidence="16" key="1">
    <citation type="journal article" date="2015" name="Proc. Natl. Acad. Sci. U.S.A.">
        <title>Networks of energetic and metabolic interactions define dynamics in microbial communities.</title>
        <authorList>
            <person name="Embree M."/>
            <person name="Liu J.K."/>
            <person name="Al-Bassam M.M."/>
            <person name="Zengler K."/>
        </authorList>
    </citation>
    <scope>NUCLEOTIDE SEQUENCE</scope>
</reference>
<feature type="transmembrane region" description="Helical" evidence="15">
    <location>
        <begin position="27"/>
        <end position="47"/>
    </location>
</feature>
<keyword evidence="11 15" id="KW-0472">Membrane</keyword>
<protein>
    <submittedName>
        <fullName evidence="16">Atp synthase b chain</fullName>
        <ecNumber evidence="16">3.6.3.14</ecNumber>
    </submittedName>
</protein>
<feature type="coiled-coil region" evidence="14">
    <location>
        <begin position="51"/>
        <end position="136"/>
    </location>
</feature>
<organism evidence="16">
    <name type="scientific">hydrocarbon metagenome</name>
    <dbReference type="NCBI Taxonomy" id="938273"/>
    <lineage>
        <taxon>unclassified sequences</taxon>
        <taxon>metagenomes</taxon>
        <taxon>ecological metagenomes</taxon>
    </lineage>
</organism>
<dbReference type="EMBL" id="LNQE01000430">
    <property type="protein sequence ID" value="KUG26622.1"/>
    <property type="molecule type" value="Genomic_DNA"/>
</dbReference>
<evidence type="ECO:0000256" key="10">
    <source>
        <dbReference type="ARBA" id="ARBA00023065"/>
    </source>
</evidence>
<dbReference type="InterPro" id="IPR050059">
    <property type="entry name" value="ATP_synthase_B_chain"/>
</dbReference>